<proteinExistence type="predicted"/>
<dbReference type="Pfam" id="PF10145">
    <property type="entry name" value="PhageMin_Tail"/>
    <property type="match status" value="1"/>
</dbReference>
<dbReference type="NCBIfam" id="TIGR01760">
    <property type="entry name" value="tape_meas_TP901"/>
    <property type="match status" value="1"/>
</dbReference>
<dbReference type="RefSeq" id="WP_311637611.1">
    <property type="nucleotide sequence ID" value="NZ_JAVRFF010000061.1"/>
</dbReference>
<dbReference type="InterPro" id="IPR010090">
    <property type="entry name" value="Phage_tape_meas"/>
</dbReference>
<protein>
    <submittedName>
        <fullName evidence="4">Phage tail tape measure protein</fullName>
    </submittedName>
</protein>
<keyword evidence="1" id="KW-1188">Viral release from host cell</keyword>
<feature type="domain" description="Phage tail tape measure protein" evidence="3">
    <location>
        <begin position="172"/>
        <end position="372"/>
    </location>
</feature>
<dbReference type="PANTHER" id="PTHR37813">
    <property type="entry name" value="FELS-2 PROPHAGE PROTEIN"/>
    <property type="match status" value="1"/>
</dbReference>
<evidence type="ECO:0000256" key="2">
    <source>
        <dbReference type="SAM" id="MobiDB-lite"/>
    </source>
</evidence>
<dbReference type="Proteomes" id="UP001180489">
    <property type="component" value="Unassembled WGS sequence"/>
</dbReference>
<organism evidence="4 5">
    <name type="scientific">Streptomyces hintoniae</name>
    <dbReference type="NCBI Taxonomy" id="3075521"/>
    <lineage>
        <taxon>Bacteria</taxon>
        <taxon>Bacillati</taxon>
        <taxon>Actinomycetota</taxon>
        <taxon>Actinomycetes</taxon>
        <taxon>Kitasatosporales</taxon>
        <taxon>Streptomycetaceae</taxon>
        <taxon>Streptomyces</taxon>
    </lineage>
</organism>
<keyword evidence="5" id="KW-1185">Reference proteome</keyword>
<name>A0ABU2UW74_9ACTN</name>
<feature type="compositionally biased region" description="Basic and acidic residues" evidence="2">
    <location>
        <begin position="1415"/>
        <end position="1431"/>
    </location>
</feature>
<accession>A0ABU2UW74</accession>
<feature type="region of interest" description="Disordered" evidence="2">
    <location>
        <begin position="1403"/>
        <end position="1431"/>
    </location>
</feature>
<dbReference type="EMBL" id="JAVRFF010000061">
    <property type="protein sequence ID" value="MDT0477404.1"/>
    <property type="molecule type" value="Genomic_DNA"/>
</dbReference>
<reference evidence="4" key="1">
    <citation type="submission" date="2024-05" db="EMBL/GenBank/DDBJ databases">
        <title>30 novel species of actinomycetes from the DSMZ collection.</title>
        <authorList>
            <person name="Nouioui I."/>
        </authorList>
    </citation>
    <scope>NUCLEOTIDE SEQUENCE</scope>
    <source>
        <strain evidence="4">DSM 41014</strain>
    </source>
</reference>
<dbReference type="PANTHER" id="PTHR37813:SF1">
    <property type="entry name" value="FELS-2 PROPHAGE PROTEIN"/>
    <property type="match status" value="1"/>
</dbReference>
<gene>
    <name evidence="4" type="ORF">RM863_35310</name>
</gene>
<evidence type="ECO:0000313" key="4">
    <source>
        <dbReference type="EMBL" id="MDT0477404.1"/>
    </source>
</evidence>
<sequence length="1772" mass="181152">MADRTVRVRVVAQLSGFGALRGAAGQLSGFGRMAAGAAGGVRGLTTASAGARRGLAGVGAGARGGAAGLRDTTAAAGAARRGLAGVTTAGATVPGLFGRIGASARSGMSRAAQATSSLLAPVRGLGTMLAGGAIIYGLADIVHQGNEYSSALLKFGEVTRASGAEMKAAGREAQALGADVRLPAATAAEAADAMVELAKAGLSATDSMRAARGTLQLSAAARTDVAMAARIEGDIMDQFAMKGSQATIVADTLANTVNNSSGELIDLYYAMKYVGPTAHSMGVSIQETATAVGLLGKSGIIGETAGTTLRGMLARMAAPTRQAKKGLKELGIEAFDSAGKFKGLEYVVGKLADAHHHLTQKEFTSAAAMAFGKPALSGATALAHQGAEAYQTLAKQIGRAGGAADIAAAESKGLGGAMRTLGAQLRGAFLQVYLGVAPVLEKVTRGMVTSVASAIPYIKRGVKVAGTVWEVYGPTVERKLHDAGARVKREAGKMTAPLIGVLKTGLSTAGPIAAGALYGVWTVLHNLGSTVSPLVDGLAAMVGSVSSASGALSLLSGAGGTAIGVLSHVSDVLGPLAGLVGGLGTAFGGLPGPVQVAVLSMLALRLLRPQLEGLRGSVTAYGRAGVNAFRGIGDSALYQRVLAAGAGRELGRFGGYVAALEARSPAIRRMGDAFRSTAGSIRAAGGPAANFRSTLGGIGAAAGSGAMTGLRGLTGFLGGPWGIAMAGAMIGLAVLAKRQQEAAAAAAAHQARISDLTKALQDSNGAINGNVRAVAVQTLEETKLKDGKTRLLDVTRRAGLSTLAVTDAYLGQGKSLSRLRKEMQDAADVNVTWVKGGQYASTVYTDQGQKYRNAALALSQLSGEMPEAVRRAKDHAAAVAGGGDAALDATNPTSRLKDAVATLADSTSDADTKARALHNALNLLSGGELDAQAAVAQMNESIAALKDLGSNVDQKKGFGKNLDDMSRSLISVDGKLNTTTANGRDLFNRLQDLNSSAAGAAQSTYDLARANGDSAAPALAKAGQNMEVAWKAAVAAGRKFGLTTTDAMDLANAMGFIPSNLAITLDTPGLDQTQKDLLYVQGLAGHMPADSKIRVSALTDEATTQLEKLGFKIRKLPGGRQVEITAPTEKAASALNALIAKKLPAKELAVKADVGQTLADLGKVQDKVAHTKGRTVEMGALTSGAIKALEALGFKISHTKGKKISITVPTGTAASQVAAIKGYIASVRGKTVGVGVYTTEYYKKVQSGGPSIPGITKNADGNVLDFYANGGTREQHVAQIAPAGAMRVWAERETGGEAYLPLAPAKRGRSTAILEEVARRFGYRLEAFANGGIRGVSSFADGGFTYTPTGRPVLGGPSDAKQRYDGEIEDLKKAWDDLNKALKDQKKAADTLRAAEKNLSKVRRGHHTAAQLRSAQERVDKARSAKKKTDATVKKERADVYAADKELGLKKGAKAPKSFSLTAYETQLNESVAATEKWRKSLTRIGARGGKELQAMLEGMGEDGYALVNALASASDKQFKSITAKLQKTGDLAKATLADYTAQLNSATKAGGAFQANLLKLSAMGYGALAAQLASQGDEAAQTLAAAAVKDPRAAASATKAAQANASLLSGDDLTNAMTLLGVLRAKPGAGIADVIAAGLDWATIRALAPKIAKEIKSVRGSEYFVDQMRGQSVAMARGGILPDSSYTVLAGERGTGGEAYIPLGAGNRGRSTALLSSVAGNFGYSLTPVRAAGGGTVVHQVTNHRSVTLHGARQSSAEQAHDIVRHMEFIA</sequence>
<evidence type="ECO:0000259" key="3">
    <source>
        <dbReference type="Pfam" id="PF10145"/>
    </source>
</evidence>
<comment type="caution">
    <text evidence="4">The sequence shown here is derived from an EMBL/GenBank/DDBJ whole genome shotgun (WGS) entry which is preliminary data.</text>
</comment>
<evidence type="ECO:0000256" key="1">
    <source>
        <dbReference type="ARBA" id="ARBA00022612"/>
    </source>
</evidence>
<evidence type="ECO:0000313" key="5">
    <source>
        <dbReference type="Proteomes" id="UP001180489"/>
    </source>
</evidence>